<evidence type="ECO:0000256" key="2">
    <source>
        <dbReference type="ARBA" id="ARBA00008527"/>
    </source>
</evidence>
<dbReference type="EMBL" id="KY307857">
    <property type="protein sequence ID" value="APT35334.1"/>
    <property type="molecule type" value="Genomic_DNA"/>
</dbReference>
<keyword evidence="10" id="KW-0430">Lectin</keyword>
<evidence type="ECO:0000256" key="18">
    <source>
        <dbReference type="ARBA" id="ARBA00023280"/>
    </source>
</evidence>
<keyword evidence="18" id="KW-0899">Viral immunoevasion</keyword>
<dbReference type="EMBL" id="KF577595">
    <property type="protein sequence ID" value="AIF29734.1"/>
    <property type="molecule type" value="Genomic_DNA"/>
</dbReference>
<evidence type="ECO:0000256" key="14">
    <source>
        <dbReference type="ARBA" id="ARBA00023136"/>
    </source>
</evidence>
<evidence type="ECO:0000313" key="27">
    <source>
        <dbReference type="EMBL" id="AIF29830.1"/>
    </source>
</evidence>
<evidence type="ECO:0000313" key="33">
    <source>
        <dbReference type="EMBL" id="APT35478.1"/>
    </source>
</evidence>
<dbReference type="InterPro" id="IPR006965">
    <property type="entry name" value="Adenovirus_Gp19K"/>
</dbReference>
<evidence type="ECO:0000313" key="35">
    <source>
        <dbReference type="Proteomes" id="UP000123233"/>
    </source>
</evidence>
<dbReference type="Proteomes" id="UP000319517">
    <property type="component" value="Segment"/>
</dbReference>
<dbReference type="EMBL" id="KF577598">
    <property type="protein sequence ID" value="AIF29830.1"/>
    <property type="molecule type" value="Genomic_DNA"/>
</dbReference>
<reference evidence="30" key="2">
    <citation type="submission" date="2016-12" db="EMBL/GenBank/DDBJ databases">
        <title>A human adenovirus species B subtype 21a associated with severe pneumonia.</title>
        <authorList>
            <person name="Hage E."/>
            <person name="Heim A."/>
        </authorList>
    </citation>
    <scope>NUCLEOTIDE SEQUENCE [LARGE SCALE GENOMIC DNA]</scope>
    <source>
        <strain evidence="30">LRTI-7</strain>
        <strain evidence="31">LRTI-8</strain>
        <strain evidence="32">LRTI-9</strain>
        <strain evidence="33">Sibu-97</strain>
    </source>
</reference>
<evidence type="ECO:0000256" key="16">
    <source>
        <dbReference type="ARBA" id="ARBA00023180"/>
    </source>
</evidence>
<organism evidence="29 37">
    <name type="scientific">Human adenovirus 21a</name>
    <dbReference type="NCBI Taxonomy" id="1521028"/>
    <lineage>
        <taxon>Viruses</taxon>
        <taxon>Varidnaviria</taxon>
        <taxon>Bamfordvirae</taxon>
        <taxon>Preplasmiviricota</taxon>
        <taxon>Polisuviricotina</taxon>
        <taxon>Pharingeaviricetes</taxon>
        <taxon>Rowavirales</taxon>
        <taxon>Adenoviridae</taxon>
        <taxon>Mastadenovirus</taxon>
        <taxon>Mastadenovirus blackbeardi</taxon>
        <taxon>Human mastadenovirus B</taxon>
    </lineage>
</organism>
<keyword evidence="7" id="KW-0945">Host-virus interaction</keyword>
<proteinExistence type="inferred from homology"/>
<reference evidence="35 36" key="1">
    <citation type="journal article" date="2014" name="J. Infect.">
        <title>A human adenovirus species B subtype 21a associated with severe pneumonia.</title>
        <authorList>
            <person name="Hage E."/>
            <person name="Huzly D."/>
            <person name="Ganzenmueller T."/>
            <person name="Beck R."/>
            <person name="Schulz T.F."/>
            <person name="Heim A."/>
        </authorList>
    </citation>
    <scope>NUCLEOTIDE SEQUENCE [LARGE SCALE GENOMIC DNA]</scope>
    <source>
        <strain evidence="25">LRTI-1</strain>
        <strain evidence="28">LRTI-2</strain>
        <strain evidence="24">LRTI-3</strain>
        <strain evidence="29">LRTI-4</strain>
        <strain evidence="26">LRTI-5</strain>
        <strain evidence="27">LRTI-6</strain>
    </source>
</reference>
<dbReference type="Gene3D" id="2.60.40.3530">
    <property type="match status" value="1"/>
</dbReference>
<protein>
    <recommendedName>
        <fullName evidence="3">Early E3 18.5 kDa glycoprotein</fullName>
    </recommendedName>
    <alternativeName>
        <fullName evidence="20">E3-19K</fullName>
    </alternativeName>
    <alternativeName>
        <fullName evidence="22">E3gp 19 kDa</fullName>
    </alternativeName>
    <alternativeName>
        <fullName evidence="21">GP19K</fullName>
    </alternativeName>
</protein>
<evidence type="ECO:0000313" key="34">
    <source>
        <dbReference type="EMBL" id="QIE08147.1"/>
    </source>
</evidence>
<accession>A0A075IL43</accession>
<keyword evidence="9" id="KW-0732">Signal</keyword>
<keyword evidence="12 23" id="KW-1133">Transmembrane helix</keyword>
<dbReference type="Proteomes" id="UP000318568">
    <property type="component" value="Segment"/>
</dbReference>
<evidence type="ECO:0000256" key="23">
    <source>
        <dbReference type="SAM" id="Phobius"/>
    </source>
</evidence>
<dbReference type="Pfam" id="PF04881">
    <property type="entry name" value="Adeno_GP19K"/>
    <property type="match status" value="1"/>
</dbReference>
<evidence type="ECO:0000256" key="21">
    <source>
        <dbReference type="ARBA" id="ARBA00032225"/>
    </source>
</evidence>
<evidence type="ECO:0000256" key="8">
    <source>
        <dbReference type="ARBA" id="ARBA00022692"/>
    </source>
</evidence>
<dbReference type="EMBL" id="KF802426">
    <property type="protein sequence ID" value="AIF29974.1"/>
    <property type="molecule type" value="Genomic_DNA"/>
</dbReference>
<evidence type="ECO:0000256" key="5">
    <source>
        <dbReference type="ARBA" id="ARBA00022518"/>
    </source>
</evidence>
<keyword evidence="13" id="KW-0465">Mannose-binding</keyword>
<dbReference type="EMBL" id="KF938575">
    <property type="protein sequence ID" value="AIF30022.1"/>
    <property type="molecule type" value="Genomic_DNA"/>
</dbReference>
<dbReference type="GO" id="GO:0044167">
    <property type="term" value="C:host cell endoplasmic reticulum membrane"/>
    <property type="evidence" value="ECO:0007669"/>
    <property type="project" value="UniProtKB-SubCell"/>
</dbReference>
<evidence type="ECO:0000256" key="19">
    <source>
        <dbReference type="ARBA" id="ARBA00025671"/>
    </source>
</evidence>
<dbReference type="GO" id="GO:0005537">
    <property type="term" value="F:D-mannose binding"/>
    <property type="evidence" value="ECO:0007669"/>
    <property type="project" value="UniProtKB-KW"/>
</dbReference>
<evidence type="ECO:0000256" key="6">
    <source>
        <dbReference type="ARBA" id="ARBA00022560"/>
    </source>
</evidence>
<evidence type="ECO:0000256" key="4">
    <source>
        <dbReference type="ARBA" id="ARBA00022476"/>
    </source>
</evidence>
<comment type="subcellular location">
    <subcellularLocation>
        <location evidence="1">Host endoplasmic reticulum membrane</location>
        <topology evidence="1">Single-pass type I membrane protein</topology>
    </subcellularLocation>
</comment>
<evidence type="ECO:0000256" key="13">
    <source>
        <dbReference type="ARBA" id="ARBA00023035"/>
    </source>
</evidence>
<gene>
    <name evidence="29" type="primary">E3</name>
</gene>
<reference evidence="34 38" key="3">
    <citation type="submission" date="2019-11" db="EMBL/GenBank/DDBJ databases">
        <authorList>
            <person name="Ye F."/>
            <person name="Han Y."/>
        </authorList>
    </citation>
    <scope>NUCLEOTIDE SEQUENCE [LARGE SCALE GENOMIC DNA]</scope>
    <source>
        <strain evidence="34">Human/CHN/BB/201903/21</strain>
    </source>
</reference>
<evidence type="ECO:0000313" key="37">
    <source>
        <dbReference type="Proteomes" id="UP000179427"/>
    </source>
</evidence>
<dbReference type="InterPro" id="IPR038710">
    <property type="entry name" value="Adenovirus_Gp19K_sf"/>
</dbReference>
<dbReference type="Proteomes" id="UP000501350">
    <property type="component" value="Segment"/>
</dbReference>
<evidence type="ECO:0000256" key="20">
    <source>
        <dbReference type="ARBA" id="ARBA00030196"/>
    </source>
</evidence>
<keyword evidence="5" id="KW-0244">Early protein</keyword>
<evidence type="ECO:0000313" key="28">
    <source>
        <dbReference type="EMBL" id="AIF29974.1"/>
    </source>
</evidence>
<comment type="similarity">
    <text evidence="2">Belongs to the adenoviridae E19 family.</text>
</comment>
<dbReference type="Proteomes" id="UP000123233">
    <property type="component" value="Segment"/>
</dbReference>
<keyword evidence="6" id="KW-1080">Inhibition of host adaptive immune response by virus</keyword>
<dbReference type="Proteomes" id="UP000154105">
    <property type="component" value="Segment"/>
</dbReference>
<dbReference type="Proteomes" id="UP000320774">
    <property type="component" value="Segment"/>
</dbReference>
<keyword evidence="4" id="KW-1108">Inhibition of host tapasin by virus</keyword>
<keyword evidence="15" id="KW-1015">Disulfide bond</keyword>
<evidence type="ECO:0000313" key="32">
    <source>
        <dbReference type="EMBL" id="APT35430.1"/>
    </source>
</evidence>
<evidence type="ECO:0000313" key="24">
    <source>
        <dbReference type="EMBL" id="AIF29686.1"/>
    </source>
</evidence>
<comment type="function">
    <text evidence="19">Binds and retains class I heavy chains in the endoplasmic reticulum during the early period of virus infection, thereby impairing their transport to the cell surface. Also delays the expression of class I alleles that it cannot affect by direct retention. Binds transporters associated with antigen processing (TAP) and acts as a tapasin inhibitor, preventing class I/TAP association. In consequence, infected cells are masked for immune recognition by cytotoxic T-lymphocytes.</text>
</comment>
<name>A0A075IL43_9ADEN</name>
<dbReference type="GO" id="GO:0046776">
    <property type="term" value="P:symbiont-mediated suppression of host antigen processing and presentation of peptide antigen via MHC class I"/>
    <property type="evidence" value="ECO:0007669"/>
    <property type="project" value="UniProtKB-KW"/>
</dbReference>
<dbReference type="EMBL" id="MN686206">
    <property type="protein sequence ID" value="QIE08147.1"/>
    <property type="molecule type" value="Genomic_DNA"/>
</dbReference>
<dbReference type="EMBL" id="KY307859">
    <property type="protein sequence ID" value="APT35430.1"/>
    <property type="molecule type" value="Genomic_DNA"/>
</dbReference>
<evidence type="ECO:0000256" key="22">
    <source>
        <dbReference type="ARBA" id="ARBA00032751"/>
    </source>
</evidence>
<dbReference type="EMBL" id="KY307858">
    <property type="protein sequence ID" value="APT35382.1"/>
    <property type="molecule type" value="Genomic_DNA"/>
</dbReference>
<evidence type="ECO:0000313" key="36">
    <source>
        <dbReference type="Proteomes" id="UP000127436"/>
    </source>
</evidence>
<evidence type="ECO:0000256" key="15">
    <source>
        <dbReference type="ARBA" id="ARBA00023157"/>
    </source>
</evidence>
<dbReference type="Proteomes" id="UP000318435">
    <property type="component" value="Segment"/>
</dbReference>
<dbReference type="Proteomes" id="UP000127436">
    <property type="component" value="Segment"/>
</dbReference>
<sequence>MGAILVVLALLSLLGLGSANLNLLDHDPCLDFDPENCTLTFAPDTSRLCGVLIKCGWDCRSVEITHNNKTWNNTLSTTWEPGVPEWYTVSVRGPDGSIRISNNTFIFSEMCDLAMFMSRQYDLWPPSKENIVAFSIAYCLVTCIITAIICVSIHLLIVIRPRQSNEEKEKMP</sequence>
<evidence type="ECO:0000313" key="29">
    <source>
        <dbReference type="EMBL" id="AIF30022.1"/>
    </source>
</evidence>
<keyword evidence="17" id="KW-1038">Host endoplasmic reticulum</keyword>
<evidence type="ECO:0000313" key="30">
    <source>
        <dbReference type="EMBL" id="APT35334.1"/>
    </source>
</evidence>
<dbReference type="Proteomes" id="UP000157861">
    <property type="component" value="Segment"/>
</dbReference>
<evidence type="ECO:0000256" key="10">
    <source>
        <dbReference type="ARBA" id="ARBA00022734"/>
    </source>
</evidence>
<evidence type="ECO:0000313" key="26">
    <source>
        <dbReference type="EMBL" id="AIF29782.1"/>
    </source>
</evidence>
<dbReference type="Proteomes" id="UP000179429">
    <property type="component" value="Genome"/>
</dbReference>
<dbReference type="EMBL" id="KF577593">
    <property type="protein sequence ID" value="AIF29686.1"/>
    <property type="molecule type" value="Genomic_DNA"/>
</dbReference>
<evidence type="ECO:0000256" key="1">
    <source>
        <dbReference type="ARBA" id="ARBA00004482"/>
    </source>
</evidence>
<dbReference type="Proteomes" id="UP000147407">
    <property type="component" value="Segment"/>
</dbReference>
<keyword evidence="8 23" id="KW-0812">Transmembrane</keyword>
<evidence type="ECO:0000256" key="17">
    <source>
        <dbReference type="ARBA" id="ARBA00023184"/>
    </source>
</evidence>
<dbReference type="Proteomes" id="UP000145770">
    <property type="component" value="Genome"/>
</dbReference>
<evidence type="ECO:0000256" key="12">
    <source>
        <dbReference type="ARBA" id="ARBA00022989"/>
    </source>
</evidence>
<dbReference type="EMBL" id="KF577599">
    <property type="protein sequence ID" value="AIF29878.1"/>
    <property type="molecule type" value="Genomic_DNA"/>
</dbReference>
<feature type="transmembrane region" description="Helical" evidence="23">
    <location>
        <begin position="131"/>
        <end position="159"/>
    </location>
</feature>
<evidence type="ECO:0000313" key="31">
    <source>
        <dbReference type="EMBL" id="APT35382.1"/>
    </source>
</evidence>
<evidence type="ECO:0000313" key="25">
    <source>
        <dbReference type="EMBL" id="AIF29734.1"/>
    </source>
</evidence>
<keyword evidence="11" id="KW-1043">Host membrane</keyword>
<evidence type="ECO:0000313" key="38">
    <source>
        <dbReference type="Proteomes" id="UP000501350"/>
    </source>
</evidence>
<evidence type="ECO:0000256" key="3">
    <source>
        <dbReference type="ARBA" id="ARBA00018654"/>
    </source>
</evidence>
<evidence type="ECO:0000256" key="7">
    <source>
        <dbReference type="ARBA" id="ARBA00022581"/>
    </source>
</evidence>
<evidence type="ECO:0000256" key="11">
    <source>
        <dbReference type="ARBA" id="ARBA00022870"/>
    </source>
</evidence>
<keyword evidence="16" id="KW-0325">Glycoprotein</keyword>
<dbReference type="Proteomes" id="UP000179427">
    <property type="component" value="Segment"/>
</dbReference>
<dbReference type="Proteomes" id="UP000179426">
    <property type="component" value="Segment"/>
</dbReference>
<dbReference type="EMBL" id="KF802425">
    <property type="protein sequence ID" value="AIF29926.1"/>
    <property type="molecule type" value="Genomic_DNA"/>
</dbReference>
<evidence type="ECO:0000256" key="9">
    <source>
        <dbReference type="ARBA" id="ARBA00022729"/>
    </source>
</evidence>
<dbReference type="EMBL" id="KF577597">
    <property type="protein sequence ID" value="AIF29782.1"/>
    <property type="molecule type" value="Genomic_DNA"/>
</dbReference>
<keyword evidence="14 23" id="KW-0472">Membrane</keyword>
<dbReference type="EMBL" id="KF938576">
    <property type="protein sequence ID" value="AIF30070.1"/>
    <property type="molecule type" value="Genomic_DNA"/>
</dbReference>
<dbReference type="EMBL" id="KY307860">
    <property type="protein sequence ID" value="APT35478.1"/>
    <property type="molecule type" value="Genomic_DNA"/>
</dbReference>